<evidence type="ECO:0000256" key="5">
    <source>
        <dbReference type="ARBA" id="ARBA00022692"/>
    </source>
</evidence>
<feature type="transmembrane region" description="Helical" evidence="10">
    <location>
        <begin position="95"/>
        <end position="117"/>
    </location>
</feature>
<feature type="transmembrane region" description="Helical" evidence="10">
    <location>
        <begin position="50"/>
        <end position="74"/>
    </location>
</feature>
<keyword evidence="8 10" id="KW-0472">Membrane</keyword>
<dbReference type="EMBL" id="CP096019">
    <property type="protein sequence ID" value="UPM41904.1"/>
    <property type="molecule type" value="Genomic_DNA"/>
</dbReference>
<dbReference type="GO" id="GO:0042910">
    <property type="term" value="F:xenobiotic transmembrane transporter activity"/>
    <property type="evidence" value="ECO:0007669"/>
    <property type="project" value="InterPro"/>
</dbReference>
<comment type="subcellular location">
    <subcellularLocation>
        <location evidence="1">Cell membrane</location>
        <topology evidence="1">Multi-pass membrane protein</topology>
    </subcellularLocation>
</comment>
<dbReference type="Pfam" id="PF01554">
    <property type="entry name" value="MatE"/>
    <property type="match status" value="2"/>
</dbReference>
<keyword evidence="5 10" id="KW-0812">Transmembrane</keyword>
<feature type="transmembrane region" description="Helical" evidence="10">
    <location>
        <begin position="390"/>
        <end position="410"/>
    </location>
</feature>
<reference evidence="11" key="1">
    <citation type="submission" date="2022-04" db="EMBL/GenBank/DDBJ databases">
        <title>Halocatena sp. nov., isolated from a salt lake.</title>
        <authorList>
            <person name="Cui H.-L."/>
        </authorList>
    </citation>
    <scope>NUCLEOTIDE SEQUENCE</scope>
    <source>
        <strain evidence="11">AD-1</strain>
    </source>
</reference>
<dbReference type="PIRSF" id="PIRSF006603">
    <property type="entry name" value="DinF"/>
    <property type="match status" value="1"/>
</dbReference>
<dbReference type="GO" id="GO:0005886">
    <property type="term" value="C:plasma membrane"/>
    <property type="evidence" value="ECO:0007669"/>
    <property type="project" value="UniProtKB-SubCell"/>
</dbReference>
<feature type="transmembrane region" description="Helical" evidence="10">
    <location>
        <begin position="422"/>
        <end position="446"/>
    </location>
</feature>
<dbReference type="GeneID" id="71927970"/>
<feature type="transmembrane region" description="Helical" evidence="10">
    <location>
        <begin position="175"/>
        <end position="197"/>
    </location>
</feature>
<feature type="transmembrane region" description="Helical" evidence="10">
    <location>
        <begin position="452"/>
        <end position="474"/>
    </location>
</feature>
<gene>
    <name evidence="11" type="ORF">MW046_07945</name>
</gene>
<dbReference type="InterPro" id="IPR048279">
    <property type="entry name" value="MdtK-like"/>
</dbReference>
<name>A0A8T9ZYX2_9EURY</name>
<dbReference type="GO" id="GO:0015297">
    <property type="term" value="F:antiporter activity"/>
    <property type="evidence" value="ECO:0007669"/>
    <property type="project" value="UniProtKB-KW"/>
</dbReference>
<keyword evidence="4" id="KW-1003">Cell membrane</keyword>
<evidence type="ECO:0000256" key="6">
    <source>
        <dbReference type="ARBA" id="ARBA00022989"/>
    </source>
</evidence>
<evidence type="ECO:0000256" key="1">
    <source>
        <dbReference type="ARBA" id="ARBA00004651"/>
    </source>
</evidence>
<evidence type="ECO:0000256" key="7">
    <source>
        <dbReference type="ARBA" id="ARBA00023065"/>
    </source>
</evidence>
<dbReference type="PANTHER" id="PTHR43298:SF2">
    <property type="entry name" value="FMN_FAD EXPORTER YEEO-RELATED"/>
    <property type="match status" value="1"/>
</dbReference>
<keyword evidence="7" id="KW-0406">Ion transport</keyword>
<dbReference type="InterPro" id="IPR002528">
    <property type="entry name" value="MATE_fam"/>
</dbReference>
<feature type="transmembrane region" description="Helical" evidence="10">
    <location>
        <begin position="350"/>
        <end position="370"/>
    </location>
</feature>
<protein>
    <recommendedName>
        <fullName evidence="9">Multidrug-efflux transporter</fullName>
    </recommendedName>
</protein>
<dbReference type="InterPro" id="IPR050222">
    <property type="entry name" value="MATE_MdtK"/>
</dbReference>
<evidence type="ECO:0000256" key="9">
    <source>
        <dbReference type="ARBA" id="ARBA00031636"/>
    </source>
</evidence>
<sequence>MFNINTEDITQGSLVRGLLVLSAPLLVQNVVQVIQQVVDLFWVGRLSSDAVAAIGFTMPLISIVSSVVLVMPFVGTQVLVSQRVGSERLSGARRGLFTGMVVSVVTGLVLGVIAFAGARPFFELLMSVRPSSVSSQVVDLAVTYFGVFAIGVWIAGISDTTEAAFIGWGDSRAALYMNVIALSVNIVLDPIMIFGFHDNPLFVGLGLGGLQSVLSSMTQFSGVGIAGAALSTLIGYGVGGVVGLTLIARGRNDGMLSWAAVGIDTNTIRELIDIGIPAGGQSILKQGVELALILVVFRAAGSAGLAAYIVGYRVASIAVIPSRSLQQAAQSIIGQNLGAGSTDRARRTTWIGVGIAGGTLTLIGLAQLMVPETIATLFVPSLSSTATHLAVEYLAILAYGYPAIGAMYLFQAGFNGARRTQTSFAASFFQYWCVRLPIAVVGGIVLSLQASGVFWAVTISNVVAAVGLAGYYRYSITDGMLDRAAHAAAAD</sequence>
<evidence type="ECO:0000313" key="11">
    <source>
        <dbReference type="EMBL" id="UPM41904.1"/>
    </source>
</evidence>
<keyword evidence="2" id="KW-0813">Transport</keyword>
<keyword evidence="3" id="KW-0050">Antiport</keyword>
<evidence type="ECO:0000256" key="3">
    <source>
        <dbReference type="ARBA" id="ARBA00022449"/>
    </source>
</evidence>
<feature type="transmembrane region" description="Helical" evidence="10">
    <location>
        <begin position="137"/>
        <end position="155"/>
    </location>
</feature>
<dbReference type="RefSeq" id="WP_247992583.1">
    <property type="nucleotide sequence ID" value="NZ_CP096019.1"/>
</dbReference>
<keyword evidence="6 10" id="KW-1133">Transmembrane helix</keyword>
<organism evidence="11 12">
    <name type="scientific">Halocatena salina</name>
    <dbReference type="NCBI Taxonomy" id="2934340"/>
    <lineage>
        <taxon>Archaea</taxon>
        <taxon>Methanobacteriati</taxon>
        <taxon>Methanobacteriota</taxon>
        <taxon>Stenosarchaea group</taxon>
        <taxon>Halobacteria</taxon>
        <taxon>Halobacteriales</taxon>
        <taxon>Natronomonadaceae</taxon>
        <taxon>Halocatena</taxon>
    </lineage>
</organism>
<evidence type="ECO:0000256" key="2">
    <source>
        <dbReference type="ARBA" id="ARBA00022448"/>
    </source>
</evidence>
<evidence type="ECO:0000256" key="10">
    <source>
        <dbReference type="SAM" id="Phobius"/>
    </source>
</evidence>
<keyword evidence="12" id="KW-1185">Reference proteome</keyword>
<dbReference type="GO" id="GO:0006811">
    <property type="term" value="P:monoatomic ion transport"/>
    <property type="evidence" value="ECO:0007669"/>
    <property type="project" value="UniProtKB-KW"/>
</dbReference>
<dbReference type="PANTHER" id="PTHR43298">
    <property type="entry name" value="MULTIDRUG RESISTANCE PROTEIN NORM-RELATED"/>
    <property type="match status" value="1"/>
</dbReference>
<evidence type="ECO:0000313" key="12">
    <source>
        <dbReference type="Proteomes" id="UP000831768"/>
    </source>
</evidence>
<dbReference type="Proteomes" id="UP000831768">
    <property type="component" value="Chromosome"/>
</dbReference>
<dbReference type="KEGG" id="haad:MW046_07945"/>
<evidence type="ECO:0000256" key="4">
    <source>
        <dbReference type="ARBA" id="ARBA00022475"/>
    </source>
</evidence>
<evidence type="ECO:0000256" key="8">
    <source>
        <dbReference type="ARBA" id="ARBA00023136"/>
    </source>
</evidence>
<feature type="transmembrane region" description="Helical" evidence="10">
    <location>
        <begin position="217"/>
        <end position="247"/>
    </location>
</feature>
<proteinExistence type="predicted"/>
<dbReference type="AlphaFoldDB" id="A0A8T9ZYX2"/>
<accession>A0A8T9ZYX2</accession>
<dbReference type="NCBIfam" id="TIGR00797">
    <property type="entry name" value="matE"/>
    <property type="match status" value="1"/>
</dbReference>